<evidence type="ECO:0000313" key="2">
    <source>
        <dbReference type="Ensembl" id="ENSPKIP00000013165.1"/>
    </source>
</evidence>
<keyword evidence="3" id="KW-1185">Reference proteome</keyword>
<feature type="region of interest" description="Disordered" evidence="1">
    <location>
        <begin position="1"/>
        <end position="26"/>
    </location>
</feature>
<dbReference type="GeneTree" id="ENSGT00940000181949"/>
<dbReference type="Ensembl" id="ENSPKIT00000037581.1">
    <property type="protein sequence ID" value="ENSPKIP00000013165.1"/>
    <property type="gene ID" value="ENSPKIG00000000700.1"/>
</dbReference>
<reference evidence="2" key="1">
    <citation type="submission" date="2025-05" db="UniProtKB">
        <authorList>
            <consortium name="Ensembl"/>
        </authorList>
    </citation>
    <scope>IDENTIFICATION</scope>
</reference>
<proteinExistence type="predicted"/>
<dbReference type="AlphaFoldDB" id="A0A3B3R5I1"/>
<name>A0A3B3R5I1_9TELE</name>
<feature type="compositionally biased region" description="Basic residues" evidence="1">
    <location>
        <begin position="1"/>
        <end position="11"/>
    </location>
</feature>
<evidence type="ECO:0000256" key="1">
    <source>
        <dbReference type="SAM" id="MobiDB-lite"/>
    </source>
</evidence>
<accession>A0A3B3R5I1</accession>
<evidence type="ECO:0000313" key="3">
    <source>
        <dbReference type="Proteomes" id="UP000261540"/>
    </source>
</evidence>
<dbReference type="Proteomes" id="UP000261540">
    <property type="component" value="Unplaced"/>
</dbReference>
<organism evidence="2 3">
    <name type="scientific">Paramormyrops kingsleyae</name>
    <dbReference type="NCBI Taxonomy" id="1676925"/>
    <lineage>
        <taxon>Eukaryota</taxon>
        <taxon>Metazoa</taxon>
        <taxon>Chordata</taxon>
        <taxon>Craniata</taxon>
        <taxon>Vertebrata</taxon>
        <taxon>Euteleostomi</taxon>
        <taxon>Actinopterygii</taxon>
        <taxon>Neopterygii</taxon>
        <taxon>Teleostei</taxon>
        <taxon>Osteoglossocephala</taxon>
        <taxon>Osteoglossomorpha</taxon>
        <taxon>Osteoglossiformes</taxon>
        <taxon>Mormyridae</taxon>
        <taxon>Paramormyrops</taxon>
    </lineage>
</organism>
<protein>
    <submittedName>
        <fullName evidence="2">Uncharacterized protein</fullName>
    </submittedName>
</protein>
<sequence length="77" mass="8757">MSALWKSHKHAWGNPRRGSDLKESCTTQEYRNPTHTGWGATILSHHATPICPDHSSAFWVKMVTDLHQFPVALLYSQ</sequence>
<dbReference type="Ensembl" id="ENSPKIT00000037417.1">
    <property type="protein sequence ID" value="ENSPKIP00000013007.1"/>
    <property type="gene ID" value="ENSPKIG00000000596.1"/>
</dbReference>